<evidence type="ECO:0000259" key="5">
    <source>
        <dbReference type="Pfam" id="PF17101"/>
    </source>
</evidence>
<protein>
    <submittedName>
        <fullName evidence="6">Stealth family protein</fullName>
    </submittedName>
</protein>
<evidence type="ECO:0000259" key="4">
    <source>
        <dbReference type="Pfam" id="PF11380"/>
    </source>
</evidence>
<organism evidence="6 7">
    <name type="scientific">Flavobacterium paronense</name>
    <dbReference type="NCBI Taxonomy" id="1392775"/>
    <lineage>
        <taxon>Bacteria</taxon>
        <taxon>Pseudomonadati</taxon>
        <taxon>Bacteroidota</taxon>
        <taxon>Flavobacteriia</taxon>
        <taxon>Flavobacteriales</taxon>
        <taxon>Flavobacteriaceae</taxon>
        <taxon>Flavobacterium</taxon>
    </lineage>
</organism>
<keyword evidence="3" id="KW-0270">Exopolysaccharide synthesis</keyword>
<feature type="domain" description="Stealth protein CR2 conserved region 2" evidence="4">
    <location>
        <begin position="47"/>
        <end position="156"/>
    </location>
</feature>
<evidence type="ECO:0000313" key="6">
    <source>
        <dbReference type="EMBL" id="MFB9089105.1"/>
    </source>
</evidence>
<dbReference type="EMBL" id="JBHMFB010000015">
    <property type="protein sequence ID" value="MFB9089105.1"/>
    <property type="molecule type" value="Genomic_DNA"/>
</dbReference>
<keyword evidence="2" id="KW-0808">Transferase</keyword>
<evidence type="ECO:0000256" key="3">
    <source>
        <dbReference type="ARBA" id="ARBA00023169"/>
    </source>
</evidence>
<gene>
    <name evidence="6" type="ORF">ACFFUU_05790</name>
</gene>
<dbReference type="InterPro" id="IPR047141">
    <property type="entry name" value="Stealth"/>
</dbReference>
<reference evidence="6 7" key="1">
    <citation type="submission" date="2024-09" db="EMBL/GenBank/DDBJ databases">
        <authorList>
            <person name="Sun Q."/>
            <person name="Mori K."/>
        </authorList>
    </citation>
    <scope>NUCLEOTIDE SEQUENCE [LARGE SCALE GENOMIC DNA]</scope>
    <source>
        <strain evidence="6 7">CECT 8460</strain>
    </source>
</reference>
<dbReference type="InterPro" id="IPR031358">
    <property type="entry name" value="Stealth_CR1"/>
</dbReference>
<dbReference type="RefSeq" id="WP_290285624.1">
    <property type="nucleotide sequence ID" value="NZ_JAUFQN010000019.1"/>
</dbReference>
<comment type="caution">
    <text evidence="6">The sequence shown here is derived from an EMBL/GenBank/DDBJ whole genome shotgun (WGS) entry which is preliminary data.</text>
</comment>
<evidence type="ECO:0000256" key="1">
    <source>
        <dbReference type="ARBA" id="ARBA00007583"/>
    </source>
</evidence>
<name>A0ABV5GDB2_9FLAO</name>
<feature type="domain" description="Stealth protein CR1 conserved region 1" evidence="5">
    <location>
        <begin position="9"/>
        <end position="34"/>
    </location>
</feature>
<dbReference type="Pfam" id="PF17101">
    <property type="entry name" value="Stealth_CR1"/>
    <property type="match status" value="1"/>
</dbReference>
<dbReference type="Pfam" id="PF11380">
    <property type="entry name" value="Stealth_CR2"/>
    <property type="match status" value="1"/>
</dbReference>
<dbReference type="InterPro" id="IPR021520">
    <property type="entry name" value="Stealth_CR2"/>
</dbReference>
<sequence>MTNHLKNNFEIDAVIAWVDGNDEKHKKKLAQYIEDKSLLKSKGFLTRFNEVNEIEYCVKSIRKFAPYIRTIYIVTDEQTPSFLKDNLDKSEFHDIKIIDHKDIFKGYLEYLPTFNCYPIETLLFRIPNLAEHFIYFNDDMFLINETKSTDFFTSDGFPILRGKWAAIENSGFKDFLKSIGLKKKRISKITYKKAHENSSKILGIKKYFKLNHTPFPIRKSVFSDYFSKNETILRDNIRHRFRVPTFFMVQAHAAHLEILNQTYLSKKEYSLVHFGSTEKSLSIIKWKLFWGQKRLKKLFLNIQNLDMYSEKKLNYILNWFNDLYK</sequence>
<dbReference type="Proteomes" id="UP001589576">
    <property type="component" value="Unassembled WGS sequence"/>
</dbReference>
<evidence type="ECO:0000256" key="2">
    <source>
        <dbReference type="ARBA" id="ARBA00022679"/>
    </source>
</evidence>
<dbReference type="PANTHER" id="PTHR24045:SF0">
    <property type="entry name" value="N-ACETYLGLUCOSAMINE-1-PHOSPHOTRANSFERASE SUBUNITS ALPHA_BETA"/>
    <property type="match status" value="1"/>
</dbReference>
<comment type="similarity">
    <text evidence="1">Belongs to the stealth family.</text>
</comment>
<proteinExistence type="inferred from homology"/>
<keyword evidence="7" id="KW-1185">Reference proteome</keyword>
<dbReference type="PANTHER" id="PTHR24045">
    <property type="match status" value="1"/>
</dbReference>
<accession>A0ABV5GDB2</accession>
<evidence type="ECO:0000313" key="7">
    <source>
        <dbReference type="Proteomes" id="UP001589576"/>
    </source>
</evidence>